<dbReference type="Proteomes" id="UP000325529">
    <property type="component" value="Chromosome"/>
</dbReference>
<dbReference type="KEGG" id="ska:CP970_32945"/>
<evidence type="ECO:0000313" key="4">
    <source>
        <dbReference type="Proteomes" id="UP000325529"/>
    </source>
</evidence>
<organism evidence="3 4">
    <name type="scientific">Streptomyces kanamyceticus</name>
    <dbReference type="NCBI Taxonomy" id="1967"/>
    <lineage>
        <taxon>Bacteria</taxon>
        <taxon>Bacillati</taxon>
        <taxon>Actinomycetota</taxon>
        <taxon>Actinomycetes</taxon>
        <taxon>Kitasatosporales</taxon>
        <taxon>Streptomycetaceae</taxon>
        <taxon>Streptomyces</taxon>
    </lineage>
</organism>
<feature type="region of interest" description="Disordered" evidence="1">
    <location>
        <begin position="48"/>
        <end position="89"/>
    </location>
</feature>
<keyword evidence="2" id="KW-0812">Transmembrane</keyword>
<dbReference type="EMBL" id="CP023699">
    <property type="protein sequence ID" value="QEU95072.1"/>
    <property type="molecule type" value="Genomic_DNA"/>
</dbReference>
<reference evidence="3 4" key="1">
    <citation type="submission" date="2017-09" db="EMBL/GenBank/DDBJ databases">
        <authorList>
            <person name="Lee N."/>
            <person name="Cho B.-K."/>
        </authorList>
    </citation>
    <scope>NUCLEOTIDE SEQUENCE [LARGE SCALE GENOMIC DNA]</scope>
    <source>
        <strain evidence="3 4">ATCC 12853</strain>
    </source>
</reference>
<accession>A0A5J6GKU9</accession>
<protein>
    <submittedName>
        <fullName evidence="3">Uncharacterized protein</fullName>
    </submittedName>
</protein>
<evidence type="ECO:0000256" key="1">
    <source>
        <dbReference type="SAM" id="MobiDB-lite"/>
    </source>
</evidence>
<keyword evidence="4" id="KW-1185">Reference proteome</keyword>
<gene>
    <name evidence="3" type="ORF">CP970_32945</name>
</gene>
<dbReference type="RefSeq" id="WP_055554340.1">
    <property type="nucleotide sequence ID" value="NZ_LIQU01000405.1"/>
</dbReference>
<dbReference type="OrthoDB" id="4176015at2"/>
<keyword evidence="2" id="KW-1133">Transmembrane helix</keyword>
<feature type="transmembrane region" description="Helical" evidence="2">
    <location>
        <begin position="20"/>
        <end position="41"/>
    </location>
</feature>
<evidence type="ECO:0000256" key="2">
    <source>
        <dbReference type="SAM" id="Phobius"/>
    </source>
</evidence>
<keyword evidence="2" id="KW-0472">Membrane</keyword>
<evidence type="ECO:0000313" key="3">
    <source>
        <dbReference type="EMBL" id="QEU95072.1"/>
    </source>
</evidence>
<proteinExistence type="predicted"/>
<sequence>MVVFTPYAIGTSDDPRGMPAWLDTLLATLTFTLLFGVLPAWMRLRARRRSRHTRDKPAAVDPQRPRSPAPVRDLPRPTPTSRALTHARQTLPHPVARAIRALQQADTPRDQYEAMLDAAESLALTVCVTAAALLHRPGADSGAGVLSVLRSACLGAGTTFGTWTVGLDRVLAVDVGHPRLPSGLRSGVADMVDDLKALKAERNRTAHGDKPLSRPESALRVAECRGFLEHALAAAQFLEELPWLCVASCDYRQRTRNFLIVARNATGDHPVFERQTYEWDQPVARDAFYLLAREERVPLSPFVTYTFCPQCRDTETCYTSRVPKGGSDATVKSFSRGHEIPVPDLGDEIRALPGRR</sequence>
<name>A0A5J6GKU9_STRKN</name>
<dbReference type="AlphaFoldDB" id="A0A5J6GKU9"/>